<name>A0A120FKH3_9HYPH</name>
<accession>A0A120FKH3</accession>
<protein>
    <submittedName>
        <fullName evidence="1">Uncharacterized protein</fullName>
    </submittedName>
</protein>
<reference evidence="1 2" key="1">
    <citation type="submission" date="2015-11" db="EMBL/GenBank/DDBJ databases">
        <title>Draft Genome Sequence of the Strain BR 10423 (Rhizobium sp.) isolated from nodules of Mimosa pudica.</title>
        <authorList>
            <person name="Barauna A.C."/>
            <person name="Zilli J.E."/>
            <person name="Simoes-Araujo J.L."/>
            <person name="Reis V.M."/>
            <person name="James E.K."/>
            <person name="Reis F.B.Jr."/>
            <person name="Rouws L.F."/>
            <person name="Passos S.R."/>
            <person name="Gois S.R."/>
        </authorList>
    </citation>
    <scope>NUCLEOTIDE SEQUENCE [LARGE SCALE GENOMIC DNA]</scope>
    <source>
        <strain evidence="1 2">BR10423</strain>
    </source>
</reference>
<evidence type="ECO:0000313" key="2">
    <source>
        <dbReference type="Proteomes" id="UP000068164"/>
    </source>
</evidence>
<dbReference type="OrthoDB" id="5395100at2"/>
<dbReference type="Proteomes" id="UP000068164">
    <property type="component" value="Unassembled WGS sequence"/>
</dbReference>
<evidence type="ECO:0000313" key="1">
    <source>
        <dbReference type="EMBL" id="KWV50705.1"/>
    </source>
</evidence>
<organism evidence="1 2">
    <name type="scientific">Rhizobium altiplani</name>
    <dbReference type="NCBI Taxonomy" id="1864509"/>
    <lineage>
        <taxon>Bacteria</taxon>
        <taxon>Pseudomonadati</taxon>
        <taxon>Pseudomonadota</taxon>
        <taxon>Alphaproteobacteria</taxon>
        <taxon>Hyphomicrobiales</taxon>
        <taxon>Rhizobiaceae</taxon>
        <taxon>Rhizobium/Agrobacterium group</taxon>
        <taxon>Rhizobium</taxon>
    </lineage>
</organism>
<sequence>MDTITDINKSSLAGLLAALAQAKMKVGSIANADGSYTVTYEPLPFRIGRSPAQRDYAEHTARCQHG</sequence>
<proteinExistence type="predicted"/>
<dbReference type="AlphaFoldDB" id="A0A120FKH3"/>
<gene>
    <name evidence="1" type="ORF">AS026_08015</name>
</gene>
<dbReference type="EMBL" id="LNCD01000083">
    <property type="protein sequence ID" value="KWV50705.1"/>
    <property type="molecule type" value="Genomic_DNA"/>
</dbReference>
<dbReference type="RefSeq" id="WP_029867532.1">
    <property type="nucleotide sequence ID" value="NZ_JBBNAS010000052.1"/>
</dbReference>
<keyword evidence="2" id="KW-1185">Reference proteome</keyword>
<comment type="caution">
    <text evidence="1">The sequence shown here is derived from an EMBL/GenBank/DDBJ whole genome shotgun (WGS) entry which is preliminary data.</text>
</comment>